<keyword evidence="8" id="KW-0239">DNA-directed DNA polymerase</keyword>
<dbReference type="InterPro" id="IPR029460">
    <property type="entry name" value="DNAPol_HHH"/>
</dbReference>
<dbReference type="PANTHER" id="PTHR32294">
    <property type="entry name" value="DNA POLYMERASE III SUBUNIT ALPHA"/>
    <property type="match status" value="1"/>
</dbReference>
<dbReference type="GO" id="GO:0008408">
    <property type="term" value="F:3'-5' exonuclease activity"/>
    <property type="evidence" value="ECO:0007669"/>
    <property type="project" value="InterPro"/>
</dbReference>
<evidence type="ECO:0000313" key="12">
    <source>
        <dbReference type="Proteomes" id="UP000194798"/>
    </source>
</evidence>
<dbReference type="InterPro" id="IPR004013">
    <property type="entry name" value="PHP_dom"/>
</dbReference>
<evidence type="ECO:0000256" key="3">
    <source>
        <dbReference type="ARBA" id="ARBA00019114"/>
    </source>
</evidence>
<dbReference type="InterPro" id="IPR048472">
    <property type="entry name" value="DNA_pol_IIIA_C"/>
</dbReference>
<dbReference type="NCBIfam" id="TIGR00594">
    <property type="entry name" value="polc"/>
    <property type="match status" value="1"/>
</dbReference>
<keyword evidence="12" id="KW-1185">Reference proteome</keyword>
<dbReference type="Gene3D" id="1.10.150.870">
    <property type="match status" value="1"/>
</dbReference>
<dbReference type="Pfam" id="PF02811">
    <property type="entry name" value="PHP"/>
    <property type="match status" value="1"/>
</dbReference>
<dbReference type="InterPro" id="IPR004805">
    <property type="entry name" value="DnaE2/DnaE/PolC"/>
</dbReference>
<dbReference type="RefSeq" id="WP_217884472.1">
    <property type="nucleotide sequence ID" value="NZ_MSLT01000023.1"/>
</dbReference>
<dbReference type="Proteomes" id="UP000194798">
    <property type="component" value="Unassembled WGS sequence"/>
</dbReference>
<keyword evidence="6" id="KW-0548">Nucleotidyltransferase</keyword>
<dbReference type="EMBL" id="MSLT01000023">
    <property type="protein sequence ID" value="OUD12396.1"/>
    <property type="molecule type" value="Genomic_DNA"/>
</dbReference>
<dbReference type="InterPro" id="IPR049821">
    <property type="entry name" value="PolIIIA_DnaE1_PHP"/>
</dbReference>
<evidence type="ECO:0000256" key="8">
    <source>
        <dbReference type="ARBA" id="ARBA00022932"/>
    </source>
</evidence>
<dbReference type="InterPro" id="IPR011708">
    <property type="entry name" value="DNA_pol3_alpha_NTPase_dom"/>
</dbReference>
<evidence type="ECO:0000256" key="7">
    <source>
        <dbReference type="ARBA" id="ARBA00022705"/>
    </source>
</evidence>
<accession>A0A251X4S6</accession>
<evidence type="ECO:0000256" key="2">
    <source>
        <dbReference type="ARBA" id="ARBA00012417"/>
    </source>
</evidence>
<dbReference type="CDD" id="cd04485">
    <property type="entry name" value="DnaE_OBF"/>
    <property type="match status" value="1"/>
</dbReference>
<sequence length="1157" mass="130857">MPRFIHLHCHSEYSLIDSLIPVKSLVKTVKAQGMPACAITDHHNLFGLVKFYQAAYAAGIKPIIGVDMWLWQQDAPPTQLILLCQNEIGYRHLTRLVSLSYMQGQHKGRPYLYREWLEASTEGLIVLIAGRNSDLGMALLRDNREQAEQYWREYQRLFPQRAYLCLTRTGRMDEEVYIHAAVAFAGLYGVPVVATNEVCFLTPDDVDAHEVRVCIHGGYVLADPNRPRLYSEQQYLRTPEEMAELFADIPEALENTWHIAQRCNLTLTLGKNYLPNFPIPHGKSADDYFREQCRVGLEERLLVLSHTQQADFTPQRRIYEDRLELEMNVIIQMGFAGYFLIVADFIQWAKDHQIPVGPGRGSGAGSLVAYALKITDLDPIPYDLLFERFLNPERVSMPDFDVDFCMERRDEVIDYVAERYGRDKVSQIITYGSMAAKAVIRDVGRVLDHPYGFVDKLAKLIPMELGITLEKALDSEEALRSRYEQEEEVRELIDMARKLEGLTRNVGKHAGGVVIAPSVLTDFSPLYCEEDGSNLVTQFDKGDVESVGLVKFDFLGLRTLTIIRWALDSINHFLEQPLDINLLPLDDPATYDLFQKAQTTAVFQLESRGMKELLKKLKPTCFEDIIALLALYRPGPIESGMVDDFINRKNDPNVQFDYLHPELNSNRDLVAVLKPTYGVIAYQEQVMQIAQVLAGYSLGGADLLRRAMGKKKPEEMAKQRSGFVDGAVSRGVRAEVAAYVFDLVEKFAGYGFNKSHSAAYALVSYQTAWLKAHYPAAFMAAVLSSDMDNTDKVVNLIDECRQMNLKVLPPDVNTSHYRFTVSDDLNSSIRYGLGAIKGAGEAAIMGIISERENNGIYTDLFEFCRRIDLRRANRRVLEGLIKAGALDQLGPERGVMMASLETAIKLAEKHSLDRDAGQNNLFGGLSAPIEAVQEDKTPFIVGGKWSEKERLNGEKESLGLYLTGHPINQYLGELEKLAPIRLKNLRPTERFKTTKVAGLVLNVRLLNSRRGRMASVMLDDNTARLEVMVYSDKFEECRDLLVKDNLLIIEGEVREDEFNDGGYGMTATQISSLAMARERYARQITIKIDAPRPNWLDDFQHILTAYRPGGCPVVLHYRREDALVELMLGQEWRVKPEDALLAQLNLLVGFGRIDVRY</sequence>
<dbReference type="InterPro" id="IPR040982">
    <property type="entry name" value="DNA_pol3_finger"/>
</dbReference>
<dbReference type="Pfam" id="PF01336">
    <property type="entry name" value="tRNA_anti-codon"/>
    <property type="match status" value="1"/>
</dbReference>
<dbReference type="GO" id="GO:0003887">
    <property type="term" value="F:DNA-directed DNA polymerase activity"/>
    <property type="evidence" value="ECO:0007669"/>
    <property type="project" value="UniProtKB-KW"/>
</dbReference>
<keyword evidence="4" id="KW-0963">Cytoplasm</keyword>
<evidence type="ECO:0000256" key="9">
    <source>
        <dbReference type="ARBA" id="ARBA00049244"/>
    </source>
</evidence>
<dbReference type="InterPro" id="IPR016195">
    <property type="entry name" value="Pol/histidinol_Pase-like"/>
</dbReference>
<evidence type="ECO:0000256" key="4">
    <source>
        <dbReference type="ARBA" id="ARBA00022490"/>
    </source>
</evidence>
<dbReference type="GO" id="GO:0005737">
    <property type="term" value="C:cytoplasm"/>
    <property type="evidence" value="ECO:0007669"/>
    <property type="project" value="UniProtKB-SubCell"/>
</dbReference>
<evidence type="ECO:0000313" key="11">
    <source>
        <dbReference type="EMBL" id="OUD12396.1"/>
    </source>
</evidence>
<dbReference type="Pfam" id="PF07733">
    <property type="entry name" value="DNA_pol3_alpha"/>
    <property type="match status" value="1"/>
</dbReference>
<dbReference type="Pfam" id="PF14579">
    <property type="entry name" value="HHH_6"/>
    <property type="match status" value="1"/>
</dbReference>
<dbReference type="GO" id="GO:0003676">
    <property type="term" value="F:nucleic acid binding"/>
    <property type="evidence" value="ECO:0007669"/>
    <property type="project" value="InterPro"/>
</dbReference>
<dbReference type="InterPro" id="IPR003141">
    <property type="entry name" value="Pol/His_phosphatase_N"/>
</dbReference>
<proteinExistence type="predicted"/>
<evidence type="ECO:0000259" key="10">
    <source>
        <dbReference type="SMART" id="SM00481"/>
    </source>
</evidence>
<comment type="caution">
    <text evidence="11">The sequence shown here is derived from an EMBL/GenBank/DDBJ whole genome shotgun (WGS) entry which is preliminary data.</text>
</comment>
<dbReference type="Pfam" id="PF17657">
    <property type="entry name" value="DNA_pol3_finger"/>
    <property type="match status" value="1"/>
</dbReference>
<evidence type="ECO:0000256" key="1">
    <source>
        <dbReference type="ARBA" id="ARBA00004496"/>
    </source>
</evidence>
<gene>
    <name evidence="11" type="ORF">TPSD3_14900</name>
</gene>
<dbReference type="FunFam" id="1.10.10.1600:FF:000001">
    <property type="entry name" value="DNA polymerase III subunit alpha"/>
    <property type="match status" value="1"/>
</dbReference>
<dbReference type="AlphaFoldDB" id="A0A251X4S6"/>
<organism evidence="11 12">
    <name type="scientific">Thioflexithrix psekupsensis</name>
    <dbReference type="NCBI Taxonomy" id="1570016"/>
    <lineage>
        <taxon>Bacteria</taxon>
        <taxon>Pseudomonadati</taxon>
        <taxon>Pseudomonadota</taxon>
        <taxon>Gammaproteobacteria</taxon>
        <taxon>Thiotrichales</taxon>
        <taxon>Thioflexithrix</taxon>
    </lineage>
</organism>
<dbReference type="Pfam" id="PF20914">
    <property type="entry name" value="DNA_pol_IIIA_C"/>
    <property type="match status" value="1"/>
</dbReference>
<dbReference type="Gene3D" id="1.10.10.1600">
    <property type="entry name" value="Bacterial DNA polymerase III alpha subunit, thumb domain"/>
    <property type="match status" value="1"/>
</dbReference>
<keyword evidence="7" id="KW-0235">DNA replication</keyword>
<dbReference type="Gene3D" id="3.20.20.140">
    <property type="entry name" value="Metal-dependent hydrolases"/>
    <property type="match status" value="1"/>
</dbReference>
<comment type="subcellular location">
    <subcellularLocation>
        <location evidence="1">Cytoplasm</location>
    </subcellularLocation>
</comment>
<reference evidence="11 12" key="1">
    <citation type="submission" date="2016-12" db="EMBL/GenBank/DDBJ databases">
        <title>Thioflexothrix psekupsii D3 genome sequencing and assembly.</title>
        <authorList>
            <person name="Fomenkov A."/>
            <person name="Vincze T."/>
            <person name="Grabovich M."/>
            <person name="Anton B.P."/>
            <person name="Dubinina G."/>
            <person name="Orlova M."/>
            <person name="Belousova E."/>
            <person name="Roberts R.J."/>
        </authorList>
    </citation>
    <scope>NUCLEOTIDE SEQUENCE [LARGE SCALE GENOMIC DNA]</scope>
    <source>
        <strain evidence="11">D3</strain>
    </source>
</reference>
<dbReference type="FunFam" id="1.10.150.870:FF:000001">
    <property type="entry name" value="DNA polymerase III subunit alpha"/>
    <property type="match status" value="1"/>
</dbReference>
<feature type="domain" description="Polymerase/histidinol phosphatase N-terminal" evidence="10">
    <location>
        <begin position="5"/>
        <end position="72"/>
    </location>
</feature>
<evidence type="ECO:0000256" key="5">
    <source>
        <dbReference type="ARBA" id="ARBA00022679"/>
    </source>
</evidence>
<dbReference type="NCBIfam" id="NF004226">
    <property type="entry name" value="PRK05673.1"/>
    <property type="match status" value="1"/>
</dbReference>
<protein>
    <recommendedName>
        <fullName evidence="3">DNA polymerase III subunit alpha</fullName>
        <ecNumber evidence="2">2.7.7.7</ecNumber>
    </recommendedName>
</protein>
<dbReference type="PANTHER" id="PTHR32294:SF0">
    <property type="entry name" value="DNA POLYMERASE III SUBUNIT ALPHA"/>
    <property type="match status" value="1"/>
</dbReference>
<dbReference type="SUPFAM" id="SSF89550">
    <property type="entry name" value="PHP domain-like"/>
    <property type="match status" value="1"/>
</dbReference>
<evidence type="ECO:0000256" key="6">
    <source>
        <dbReference type="ARBA" id="ARBA00022695"/>
    </source>
</evidence>
<dbReference type="EC" id="2.7.7.7" evidence="2"/>
<dbReference type="GO" id="GO:0006260">
    <property type="term" value="P:DNA replication"/>
    <property type="evidence" value="ECO:0007669"/>
    <property type="project" value="UniProtKB-KW"/>
</dbReference>
<dbReference type="InterPro" id="IPR004365">
    <property type="entry name" value="NA-bd_OB_tRNA"/>
</dbReference>
<name>A0A251X4S6_9GAMM</name>
<dbReference type="CDD" id="cd07433">
    <property type="entry name" value="PHP_PolIIIA_DnaE1"/>
    <property type="match status" value="1"/>
</dbReference>
<dbReference type="InterPro" id="IPR041931">
    <property type="entry name" value="DNA_pol3_alpha_thumb_dom"/>
</dbReference>
<keyword evidence="5" id="KW-0808">Transferase</keyword>
<comment type="catalytic activity">
    <reaction evidence="9">
        <text>DNA(n) + a 2'-deoxyribonucleoside 5'-triphosphate = DNA(n+1) + diphosphate</text>
        <dbReference type="Rhea" id="RHEA:22508"/>
        <dbReference type="Rhea" id="RHEA-COMP:17339"/>
        <dbReference type="Rhea" id="RHEA-COMP:17340"/>
        <dbReference type="ChEBI" id="CHEBI:33019"/>
        <dbReference type="ChEBI" id="CHEBI:61560"/>
        <dbReference type="ChEBI" id="CHEBI:173112"/>
        <dbReference type="EC" id="2.7.7.7"/>
    </reaction>
</comment>
<dbReference type="SMART" id="SM00481">
    <property type="entry name" value="POLIIIAc"/>
    <property type="match status" value="1"/>
</dbReference>